<dbReference type="GO" id="GO:0009247">
    <property type="term" value="P:glycolipid biosynthetic process"/>
    <property type="evidence" value="ECO:0007669"/>
    <property type="project" value="InterPro"/>
</dbReference>
<sequence>MHFLCVYVDGGKGHYIPAKAVQEQLIAIGHEATLIEFFDLFKIKWIGRINKKVWRLMLRSPKIENNLSKHNDQDSNGMEIASKAVKFCLKRSFKKTIKKLNPDLIFTTHPYPDVFISEMVDKLGLNIPVTYYATDVFSAPVATICNKLTKYYISTREGLEIVKGLGQAESTLELAPFPLQKSCAENTIKSKAEARRLLNLKEDIFTLQINYGGEGLGTNSLLKSLEYINTELQVVILGGMKETTKDSLRLISAKLPENIHVHIVGFTDKVNLYAIASDIIAGRAGINTILEAFYLRRPFLITELVYTVKASAAYIEKYNVGWNAHLDPEKQFEIIKSCINDKSILESMDKNFDLIPIEYGADKLAKRLIDLVK</sequence>
<evidence type="ECO:0000256" key="2">
    <source>
        <dbReference type="ARBA" id="ARBA00006962"/>
    </source>
</evidence>
<dbReference type="GO" id="GO:0016758">
    <property type="term" value="F:hexosyltransferase activity"/>
    <property type="evidence" value="ECO:0007669"/>
    <property type="project" value="InterPro"/>
</dbReference>
<accession>A0A7X2PB11</accession>
<evidence type="ECO:0000256" key="3">
    <source>
        <dbReference type="ARBA" id="ARBA00022676"/>
    </source>
</evidence>
<dbReference type="PANTHER" id="PTHR43025:SF3">
    <property type="entry name" value="MONOGALACTOSYLDIACYLGLYCEROL SYNTHASE 1, CHLOROPLASTIC"/>
    <property type="match status" value="1"/>
</dbReference>
<evidence type="ECO:0000259" key="5">
    <source>
        <dbReference type="Pfam" id="PF04101"/>
    </source>
</evidence>
<dbReference type="PANTHER" id="PTHR43025">
    <property type="entry name" value="MONOGALACTOSYLDIACYLGLYCEROL SYNTHASE"/>
    <property type="match status" value="1"/>
</dbReference>
<dbReference type="InterPro" id="IPR009695">
    <property type="entry name" value="Diacylglyc_glucosyltr_N"/>
</dbReference>
<protein>
    <recommendedName>
        <fullName evidence="9">Monogalactosyldiacylglycerol synthase</fullName>
    </recommendedName>
</protein>
<dbReference type="AlphaFoldDB" id="A0A7X2PB11"/>
<dbReference type="GO" id="GO:0016020">
    <property type="term" value="C:membrane"/>
    <property type="evidence" value="ECO:0007669"/>
    <property type="project" value="UniProtKB-SubCell"/>
</dbReference>
<organism evidence="7 8">
    <name type="scientific">Bullifex porci</name>
    <dbReference type="NCBI Taxonomy" id="2606638"/>
    <lineage>
        <taxon>Bacteria</taxon>
        <taxon>Pseudomonadati</taxon>
        <taxon>Spirochaetota</taxon>
        <taxon>Spirochaetia</taxon>
        <taxon>Spirochaetales</taxon>
        <taxon>Spirochaetaceae</taxon>
        <taxon>Bullifex</taxon>
    </lineage>
</organism>
<dbReference type="RefSeq" id="WP_154424459.1">
    <property type="nucleotide sequence ID" value="NZ_VUNN01000002.1"/>
</dbReference>
<evidence type="ECO:0000256" key="4">
    <source>
        <dbReference type="ARBA" id="ARBA00022679"/>
    </source>
</evidence>
<evidence type="ECO:0000259" key="6">
    <source>
        <dbReference type="Pfam" id="PF06925"/>
    </source>
</evidence>
<keyword evidence="4" id="KW-0808">Transferase</keyword>
<dbReference type="Proteomes" id="UP000460549">
    <property type="component" value="Unassembled WGS sequence"/>
</dbReference>
<dbReference type="InterPro" id="IPR050519">
    <property type="entry name" value="Glycosyltransf_28_UgtP"/>
</dbReference>
<feature type="domain" description="Diacylglycerol glucosyltransferase N-terminal" evidence="6">
    <location>
        <begin position="18"/>
        <end position="163"/>
    </location>
</feature>
<evidence type="ECO:0000313" key="7">
    <source>
        <dbReference type="EMBL" id="MSU05562.1"/>
    </source>
</evidence>
<proteinExistence type="inferred from homology"/>
<dbReference type="Pfam" id="PF06925">
    <property type="entry name" value="MGDG_synth"/>
    <property type="match status" value="1"/>
</dbReference>
<feature type="domain" description="Glycosyl transferase family 28 C-terminal" evidence="5">
    <location>
        <begin position="228"/>
        <end position="322"/>
    </location>
</feature>
<name>A0A7X2PB11_9SPIO</name>
<evidence type="ECO:0008006" key="9">
    <source>
        <dbReference type="Google" id="ProtNLM"/>
    </source>
</evidence>
<dbReference type="EMBL" id="VUNN01000002">
    <property type="protein sequence ID" value="MSU05562.1"/>
    <property type="molecule type" value="Genomic_DNA"/>
</dbReference>
<gene>
    <name evidence="7" type="ORF">FYJ80_02035</name>
</gene>
<evidence type="ECO:0000313" key="8">
    <source>
        <dbReference type="Proteomes" id="UP000460549"/>
    </source>
</evidence>
<dbReference type="Pfam" id="PF04101">
    <property type="entry name" value="Glyco_tran_28_C"/>
    <property type="match status" value="1"/>
</dbReference>
<comment type="similarity">
    <text evidence="2">Belongs to the glycosyltransferase 28 family.</text>
</comment>
<dbReference type="SUPFAM" id="SSF53756">
    <property type="entry name" value="UDP-Glycosyltransferase/glycogen phosphorylase"/>
    <property type="match status" value="1"/>
</dbReference>
<comment type="subcellular location">
    <subcellularLocation>
        <location evidence="1">Membrane</location>
    </subcellularLocation>
</comment>
<keyword evidence="8" id="KW-1185">Reference proteome</keyword>
<comment type="caution">
    <text evidence="7">The sequence shown here is derived from an EMBL/GenBank/DDBJ whole genome shotgun (WGS) entry which is preliminary data.</text>
</comment>
<dbReference type="Gene3D" id="3.40.50.2000">
    <property type="entry name" value="Glycogen Phosphorylase B"/>
    <property type="match status" value="1"/>
</dbReference>
<evidence type="ECO:0000256" key="1">
    <source>
        <dbReference type="ARBA" id="ARBA00004370"/>
    </source>
</evidence>
<reference evidence="7 8" key="1">
    <citation type="submission" date="2019-08" db="EMBL/GenBank/DDBJ databases">
        <title>In-depth cultivation of the pig gut microbiome towards novel bacterial diversity and tailored functional studies.</title>
        <authorList>
            <person name="Wylensek D."/>
            <person name="Hitch T.C.A."/>
            <person name="Clavel T."/>
        </authorList>
    </citation>
    <scope>NUCLEOTIDE SEQUENCE [LARGE SCALE GENOMIC DNA]</scope>
    <source>
        <strain evidence="7 8">NM-380-WT-3C1</strain>
    </source>
</reference>
<keyword evidence="3" id="KW-0328">Glycosyltransferase</keyword>
<dbReference type="InterPro" id="IPR007235">
    <property type="entry name" value="Glyco_trans_28_C"/>
</dbReference>